<proteinExistence type="inferred from homology"/>
<dbReference type="InterPro" id="IPR029063">
    <property type="entry name" value="SAM-dependent_MTases_sf"/>
</dbReference>
<evidence type="ECO:0000256" key="10">
    <source>
        <dbReference type="ARBA" id="ARBA00047770"/>
    </source>
</evidence>
<evidence type="ECO:0000256" key="8">
    <source>
        <dbReference type="ARBA" id="ARBA00023242"/>
    </source>
</evidence>
<dbReference type="PANTHER" id="PTHR21451">
    <property type="entry name" value="HISTONE H3 METHYLTRANSFERASE"/>
    <property type="match status" value="1"/>
</dbReference>
<feature type="compositionally biased region" description="Basic residues" evidence="13">
    <location>
        <begin position="499"/>
        <end position="508"/>
    </location>
</feature>
<evidence type="ECO:0000313" key="15">
    <source>
        <dbReference type="EMBL" id="CAB0002601.1"/>
    </source>
</evidence>
<keyword evidence="8 11" id="KW-0539">Nucleus</keyword>
<dbReference type="GO" id="GO:0035097">
    <property type="term" value="C:histone methyltransferase complex"/>
    <property type="evidence" value="ECO:0007669"/>
    <property type="project" value="UniProtKB-ARBA"/>
</dbReference>
<evidence type="ECO:0000256" key="12">
    <source>
        <dbReference type="SAM" id="Coils"/>
    </source>
</evidence>
<comment type="similarity">
    <text evidence="11">Belongs to the class I-like SAM-binding methyltransferase superfamily. DOT1 family.</text>
</comment>
<dbReference type="SUPFAM" id="SSF53335">
    <property type="entry name" value="S-adenosyl-L-methionine-dependent methyltransferases"/>
    <property type="match status" value="1"/>
</dbReference>
<evidence type="ECO:0000256" key="13">
    <source>
        <dbReference type="SAM" id="MobiDB-lite"/>
    </source>
</evidence>
<dbReference type="Pfam" id="PF08123">
    <property type="entry name" value="DOT1"/>
    <property type="match status" value="1"/>
</dbReference>
<dbReference type="Proteomes" id="UP000479000">
    <property type="component" value="Unassembled WGS sequence"/>
</dbReference>
<feature type="coiled-coil region" evidence="12">
    <location>
        <begin position="797"/>
        <end position="831"/>
    </location>
</feature>
<evidence type="ECO:0000256" key="7">
    <source>
        <dbReference type="ARBA" id="ARBA00022853"/>
    </source>
</evidence>
<dbReference type="Gene3D" id="3.40.50.150">
    <property type="entry name" value="Vaccinia Virus protein VP39"/>
    <property type="match status" value="1"/>
</dbReference>
<feature type="region of interest" description="Disordered" evidence="13">
    <location>
        <begin position="674"/>
        <end position="731"/>
    </location>
</feature>
<dbReference type="EMBL" id="CADCXU010012697">
    <property type="protein sequence ID" value="CAB0002601.1"/>
    <property type="molecule type" value="Genomic_DNA"/>
</dbReference>
<feature type="region of interest" description="Disordered" evidence="13">
    <location>
        <begin position="918"/>
        <end position="941"/>
    </location>
</feature>
<dbReference type="InterPro" id="IPR025789">
    <property type="entry name" value="DOT1_dom"/>
</dbReference>
<dbReference type="PANTHER" id="PTHR21451:SF0">
    <property type="entry name" value="HISTONE-LYSINE N-METHYLTRANSFERASE, H3 LYSINE-79 SPECIFIC"/>
    <property type="match status" value="1"/>
</dbReference>
<comment type="subcellular location">
    <subcellularLocation>
        <location evidence="1 11">Nucleus</location>
    </subcellularLocation>
</comment>
<dbReference type="GO" id="GO:0032259">
    <property type="term" value="P:methylation"/>
    <property type="evidence" value="ECO:0007669"/>
    <property type="project" value="UniProtKB-KW"/>
</dbReference>
<feature type="compositionally biased region" description="Polar residues" evidence="13">
    <location>
        <begin position="918"/>
        <end position="930"/>
    </location>
</feature>
<evidence type="ECO:0000256" key="3">
    <source>
        <dbReference type="ARBA" id="ARBA00020987"/>
    </source>
</evidence>
<dbReference type="EC" id="2.1.1.360" evidence="2 11"/>
<feature type="compositionally biased region" description="Polar residues" evidence="13">
    <location>
        <begin position="704"/>
        <end position="731"/>
    </location>
</feature>
<evidence type="ECO:0000256" key="1">
    <source>
        <dbReference type="ARBA" id="ARBA00004123"/>
    </source>
</evidence>
<dbReference type="InterPro" id="IPR030445">
    <property type="entry name" value="H3-K79_meTrfase"/>
</dbReference>
<feature type="region of interest" description="Disordered" evidence="13">
    <location>
        <begin position="600"/>
        <end position="640"/>
    </location>
</feature>
<keyword evidence="16" id="KW-1185">Reference proteome</keyword>
<feature type="compositionally biased region" description="Polar residues" evidence="13">
    <location>
        <begin position="511"/>
        <end position="527"/>
    </location>
</feature>
<evidence type="ECO:0000256" key="4">
    <source>
        <dbReference type="ARBA" id="ARBA00022603"/>
    </source>
</evidence>
<feature type="region of interest" description="Disordered" evidence="13">
    <location>
        <begin position="484"/>
        <end position="534"/>
    </location>
</feature>
<feature type="compositionally biased region" description="Basic and acidic residues" evidence="13">
    <location>
        <begin position="621"/>
        <end position="635"/>
    </location>
</feature>
<dbReference type="GO" id="GO:0140956">
    <property type="term" value="F:histone H3K79 trimethyltransferase activity"/>
    <property type="evidence" value="ECO:0007669"/>
    <property type="project" value="UniProtKB-EC"/>
</dbReference>
<comment type="catalytic activity">
    <reaction evidence="10 11">
        <text>L-lysyl(79)-[histone H3] + 3 S-adenosyl-L-methionine = N(6),N(6),N(6)-trimethyl-L-lysyl(79)-[histone H3] + 3 S-adenosyl-L-homocysteine + 3 H(+)</text>
        <dbReference type="Rhea" id="RHEA:60328"/>
        <dbReference type="Rhea" id="RHEA-COMP:15549"/>
        <dbReference type="Rhea" id="RHEA-COMP:15552"/>
        <dbReference type="ChEBI" id="CHEBI:15378"/>
        <dbReference type="ChEBI" id="CHEBI:29969"/>
        <dbReference type="ChEBI" id="CHEBI:57856"/>
        <dbReference type="ChEBI" id="CHEBI:59789"/>
        <dbReference type="ChEBI" id="CHEBI:61961"/>
        <dbReference type="EC" id="2.1.1.360"/>
    </reaction>
</comment>
<comment type="function">
    <text evidence="11">Histone methyltransferase that specifically trimethylates histone H3 to form H3K79me3. This methylation is required for telomere silencing and for the pachytene checkpoint during the meiotic cell cycle by allowing the recruitment of RAD9 to double strand breaks. Nucleosomes are preferred as substrate compared to free histone.</text>
</comment>
<feature type="compositionally biased region" description="Basic and acidic residues" evidence="13">
    <location>
        <begin position="484"/>
        <end position="498"/>
    </location>
</feature>
<gene>
    <name evidence="15" type="ORF">NTEN_LOCUS8388</name>
</gene>
<evidence type="ECO:0000256" key="6">
    <source>
        <dbReference type="ARBA" id="ARBA00022691"/>
    </source>
</evidence>
<dbReference type="AlphaFoldDB" id="A0A6H5GKV1"/>
<name>A0A6H5GKV1_9HEMI</name>
<evidence type="ECO:0000256" key="11">
    <source>
        <dbReference type="RuleBase" id="RU271113"/>
    </source>
</evidence>
<dbReference type="OrthoDB" id="443402at2759"/>
<feature type="domain" description="DOT1" evidence="14">
    <location>
        <begin position="177"/>
        <end position="489"/>
    </location>
</feature>
<dbReference type="PROSITE" id="PS51569">
    <property type="entry name" value="DOT1"/>
    <property type="match status" value="1"/>
</dbReference>
<accession>A0A6H5GKV1</accession>
<evidence type="ECO:0000259" key="14">
    <source>
        <dbReference type="PROSITE" id="PS51569"/>
    </source>
</evidence>
<dbReference type="FunFam" id="3.40.50.150:FF:000033">
    <property type="entry name" value="Histone-lysine N-methyltransferase, H3 lysine-79 specific"/>
    <property type="match status" value="1"/>
</dbReference>
<evidence type="ECO:0000256" key="2">
    <source>
        <dbReference type="ARBA" id="ARBA00012190"/>
    </source>
</evidence>
<evidence type="ECO:0000256" key="9">
    <source>
        <dbReference type="ARBA" id="ARBA00029821"/>
    </source>
</evidence>
<dbReference type="GO" id="GO:0000077">
    <property type="term" value="P:DNA damage checkpoint signaling"/>
    <property type="evidence" value="ECO:0007669"/>
    <property type="project" value="TreeGrafter"/>
</dbReference>
<dbReference type="CDD" id="cd02440">
    <property type="entry name" value="AdoMet_MTases"/>
    <property type="match status" value="1"/>
</dbReference>
<sequence length="952" mass="106900">MDQTNADLDHLAFSDRIPKTISIKFEQTTTFRTNRAKIGSAVCPWTSLTPSRTSITKSPQSVPTLYPSLSTLNPPLVSIPFSGRMSPFRSNLQEVCSSEPCIADLREFEEYADLTTDVEKLPLYQSAMKQLDEFGIPYSGCFKTEQHGSGSLTQAAKSSQTFCYMLINLRSPVGAADDLMYEWPQGESEDRFTEDELAQEIWDTFAAALLDHPELEFRPPPLPTSDSDDSTIFGQVQAACWQWNDAVTSYVAGRKFGKTKATSSQAQHIITQVYNQAVVCPEQLNQYSAFSPNVYGETSPKMVSHMISQLRITPEDVFLDLGSGVGQVVLQMAAAADFKQCIGIETSPVPCQFAVALEREFRKTMAWYGKRFSEFQLHQGDFLKKYYRPIIQQSTVIFANNFAFGPEVDHQLKNIFADLPNGVRIISSKEFSAINFRINDRNLSDIGSIMNVSVMQPFKDAVSWTNSKVAFFLHTIDQQKLHRYFESKPKNNSEERQTAGKRRPRRPPPTKNANSREMFNGEVNGNSSEDKWTDYGEQNGRECYKDFNLQVNGQRGGGAPRNQKCANVQKVPSNSTGSWSELNGGLDIKQEVDSDGEILPTAKHRRPGRNLQEFSNCVPSKRSDSSDQWSVKEEPVSDEDVPLAFRTNTLRKRKRRDDTPVPLKRSCDWTVKNEPASDCGTQPSKSRITNGHCPPKGSHKSANSRHVSNKGVTKNARKNYSTPSSSCKQTRLDLSSVVPSHQPLVNGNSTSHVDPYADAPWRKVVPSGPPKTVDELLASLRVGYFNMLEAMTGADFREKCLREIEAEKARNAQLRAQVERFSKHIAELRESGVQHLRRQMVELGLDPNDAESVDRCAGDLIQRQFELQQVHVMLKKEVAELERNTPSHNESTAPSTSFSSQAIQPKKRLSLLSEVNYRESNSLSESQSPAPNRPTDVCKLSPYDLLPKKRWR</sequence>
<evidence type="ECO:0000313" key="16">
    <source>
        <dbReference type="Proteomes" id="UP000479000"/>
    </source>
</evidence>
<keyword evidence="12" id="KW-0175">Coiled coil</keyword>
<protein>
    <recommendedName>
        <fullName evidence="3 11">Histone-lysine N-methyltransferase, H3 lysine-79 specific</fullName>
        <ecNumber evidence="2 11">2.1.1.360</ecNumber>
    </recommendedName>
    <alternativeName>
        <fullName evidence="9 11">Histone H3-K79 methyltransferase</fullName>
    </alternativeName>
</protein>
<organism evidence="15 16">
    <name type="scientific">Nesidiocoris tenuis</name>
    <dbReference type="NCBI Taxonomy" id="355587"/>
    <lineage>
        <taxon>Eukaryota</taxon>
        <taxon>Metazoa</taxon>
        <taxon>Ecdysozoa</taxon>
        <taxon>Arthropoda</taxon>
        <taxon>Hexapoda</taxon>
        <taxon>Insecta</taxon>
        <taxon>Pterygota</taxon>
        <taxon>Neoptera</taxon>
        <taxon>Paraneoptera</taxon>
        <taxon>Hemiptera</taxon>
        <taxon>Heteroptera</taxon>
        <taxon>Panheteroptera</taxon>
        <taxon>Cimicomorpha</taxon>
        <taxon>Miridae</taxon>
        <taxon>Dicyphina</taxon>
        <taxon>Nesidiocoris</taxon>
    </lineage>
</organism>
<dbReference type="Gene3D" id="1.10.260.60">
    <property type="match status" value="1"/>
</dbReference>
<comment type="miscellaneous">
    <text evidence="11">In contrast to other lysine histone methyltransferases, it does not contain a SET domain, suggesting the existence of another mechanism for methylation of lysine residues of histones.</text>
</comment>
<reference evidence="15 16" key="1">
    <citation type="submission" date="2020-02" db="EMBL/GenBank/DDBJ databases">
        <authorList>
            <person name="Ferguson B K."/>
        </authorList>
    </citation>
    <scope>NUCLEOTIDE SEQUENCE [LARGE SCALE GENOMIC DNA]</scope>
</reference>
<keyword evidence="5 11" id="KW-0808">Transferase</keyword>
<feature type="compositionally biased region" description="Polar residues" evidence="13">
    <location>
        <begin position="886"/>
        <end position="903"/>
    </location>
</feature>
<keyword evidence="4 11" id="KW-0489">Methyltransferase</keyword>
<feature type="compositionally biased region" description="Polar residues" evidence="13">
    <location>
        <begin position="679"/>
        <end position="689"/>
    </location>
</feature>
<evidence type="ECO:0000256" key="5">
    <source>
        <dbReference type="ARBA" id="ARBA00022679"/>
    </source>
</evidence>
<keyword evidence="6 11" id="KW-0949">S-adenosyl-L-methionine</keyword>
<dbReference type="GO" id="GO:0006281">
    <property type="term" value="P:DNA repair"/>
    <property type="evidence" value="ECO:0007669"/>
    <property type="project" value="TreeGrafter"/>
</dbReference>
<keyword evidence="7 11" id="KW-0156">Chromatin regulator</keyword>
<feature type="region of interest" description="Disordered" evidence="13">
    <location>
        <begin position="882"/>
        <end position="904"/>
    </location>
</feature>